<feature type="domain" description="Polysaccharide lyase family 8 central" evidence="8">
    <location>
        <begin position="606"/>
        <end position="853"/>
    </location>
</feature>
<evidence type="ECO:0000313" key="12">
    <source>
        <dbReference type="Proteomes" id="UP000284379"/>
    </source>
</evidence>
<feature type="domain" description="Lyase N-terminal" evidence="9">
    <location>
        <begin position="31"/>
        <end position="193"/>
    </location>
</feature>
<dbReference type="RefSeq" id="WP_122201155.1">
    <property type="nucleotide sequence ID" value="NZ_CABJFV010000004.1"/>
</dbReference>
<proteinExistence type="inferred from homology"/>
<feature type="binding site" evidence="7">
    <location>
        <position position="61"/>
    </location>
    <ligand>
        <name>Ca(2+)</name>
        <dbReference type="ChEBI" id="CHEBI:29108"/>
    </ligand>
</feature>
<dbReference type="InterPro" id="IPR015176">
    <property type="entry name" value="Lyase_N"/>
</dbReference>
<evidence type="ECO:0000259" key="10">
    <source>
        <dbReference type="Pfam" id="PF09093"/>
    </source>
</evidence>
<dbReference type="PANTHER" id="PTHR37322:SF3">
    <property type="entry name" value="CHONDROITIN SULFATE ABC EXOLYASE"/>
    <property type="match status" value="1"/>
</dbReference>
<dbReference type="SUPFAM" id="SSF49785">
    <property type="entry name" value="Galactose-binding domain-like"/>
    <property type="match status" value="1"/>
</dbReference>
<dbReference type="GO" id="GO:0005975">
    <property type="term" value="P:carbohydrate metabolic process"/>
    <property type="evidence" value="ECO:0007669"/>
    <property type="project" value="InterPro"/>
</dbReference>
<dbReference type="InterPro" id="IPR008979">
    <property type="entry name" value="Galactose-bd-like_sf"/>
</dbReference>
<evidence type="ECO:0000256" key="4">
    <source>
        <dbReference type="ARBA" id="ARBA00022837"/>
    </source>
</evidence>
<name>A0A413VS32_9BACE</name>
<comment type="subunit">
    <text evidence="3">Monomer.</text>
</comment>
<evidence type="ECO:0000256" key="2">
    <source>
        <dbReference type="ARBA" id="ARBA00006699"/>
    </source>
</evidence>
<feature type="domain" description="Lyase catalytic" evidence="10">
    <location>
        <begin position="216"/>
        <end position="567"/>
    </location>
</feature>
<dbReference type="InterPro" id="IPR015177">
    <property type="entry name" value="Lyase_catalyt"/>
</dbReference>
<dbReference type="Gene3D" id="2.60.120.430">
    <property type="entry name" value="Galactose-binding lectin"/>
    <property type="match status" value="1"/>
</dbReference>
<evidence type="ECO:0000256" key="7">
    <source>
        <dbReference type="PIRSR" id="PIRSR034515-3"/>
    </source>
</evidence>
<dbReference type="PIRSF" id="PIRSF034515">
    <property type="entry name" value="Chondroitinase"/>
    <property type="match status" value="1"/>
</dbReference>
<dbReference type="InterPro" id="IPR011071">
    <property type="entry name" value="Lyase_8-like_C"/>
</dbReference>
<organism evidence="11 12">
    <name type="scientific">Bacteroides nordii</name>
    <dbReference type="NCBI Taxonomy" id="291645"/>
    <lineage>
        <taxon>Bacteria</taxon>
        <taxon>Pseudomonadati</taxon>
        <taxon>Bacteroidota</taxon>
        <taxon>Bacteroidia</taxon>
        <taxon>Bacteroidales</taxon>
        <taxon>Bacteroidaceae</taxon>
        <taxon>Bacteroides</taxon>
    </lineage>
</organism>
<reference evidence="11 12" key="1">
    <citation type="submission" date="2018-08" db="EMBL/GenBank/DDBJ databases">
        <title>A genome reference for cultivated species of the human gut microbiota.</title>
        <authorList>
            <person name="Zou Y."/>
            <person name="Xue W."/>
            <person name="Luo G."/>
        </authorList>
    </citation>
    <scope>NUCLEOTIDE SEQUENCE [LARGE SCALE GENOMIC DNA]</scope>
    <source>
        <strain evidence="11 12">AM40-30BH</strain>
    </source>
</reference>
<evidence type="ECO:0000256" key="6">
    <source>
        <dbReference type="PIRSR" id="PIRSR034515-1"/>
    </source>
</evidence>
<dbReference type="AlphaFoldDB" id="A0A413VS32"/>
<feature type="binding site" evidence="7">
    <location>
        <position position="37"/>
    </location>
    <ligand>
        <name>Ca(2+)</name>
        <dbReference type="ChEBI" id="CHEBI:29108"/>
    </ligand>
</feature>
<dbReference type="SUPFAM" id="SSF74650">
    <property type="entry name" value="Galactose mutarotase-like"/>
    <property type="match status" value="1"/>
</dbReference>
<dbReference type="SUPFAM" id="SSF48230">
    <property type="entry name" value="Chondroitin AC/alginate lyase"/>
    <property type="match status" value="1"/>
</dbReference>
<dbReference type="GO" id="GO:0042597">
    <property type="term" value="C:periplasmic space"/>
    <property type="evidence" value="ECO:0007669"/>
    <property type="project" value="TreeGrafter"/>
</dbReference>
<dbReference type="GO" id="GO:0030246">
    <property type="term" value="F:carbohydrate binding"/>
    <property type="evidence" value="ECO:0007669"/>
    <property type="project" value="InterPro"/>
</dbReference>
<comment type="cofactor">
    <cofactor evidence="1">
        <name>Ca(2+)</name>
        <dbReference type="ChEBI" id="CHEBI:29108"/>
    </cofactor>
</comment>
<feature type="binding site" evidence="7">
    <location>
        <position position="172"/>
    </location>
    <ligand>
        <name>Ca(2+)</name>
        <dbReference type="ChEBI" id="CHEBI:29108"/>
    </ligand>
</feature>
<dbReference type="Gene3D" id="2.70.98.10">
    <property type="match status" value="1"/>
</dbReference>
<evidence type="ECO:0000256" key="3">
    <source>
        <dbReference type="ARBA" id="ARBA00011245"/>
    </source>
</evidence>
<dbReference type="InterPro" id="IPR008929">
    <property type="entry name" value="Chondroitin_lyas"/>
</dbReference>
<dbReference type="Proteomes" id="UP000284379">
    <property type="component" value="Unassembled WGS sequence"/>
</dbReference>
<dbReference type="InterPro" id="IPR014718">
    <property type="entry name" value="GH-type_carb-bd"/>
</dbReference>
<comment type="similarity">
    <text evidence="2">Belongs to the polysaccharide lyase 8 family.</text>
</comment>
<gene>
    <name evidence="11" type="ORF">DW888_06885</name>
</gene>
<dbReference type="InterPro" id="IPR011013">
    <property type="entry name" value="Gal_mutarotase_sf_dom"/>
</dbReference>
<dbReference type="PANTHER" id="PTHR37322">
    <property type="match status" value="1"/>
</dbReference>
<evidence type="ECO:0000259" key="9">
    <source>
        <dbReference type="Pfam" id="PF09092"/>
    </source>
</evidence>
<dbReference type="Gene3D" id="1.50.10.100">
    <property type="entry name" value="Chondroitin AC/alginate lyase"/>
    <property type="match status" value="1"/>
</dbReference>
<keyword evidence="5" id="KW-0456">Lyase</keyword>
<feature type="binding site" evidence="7">
    <location>
        <position position="35"/>
    </location>
    <ligand>
        <name>Ca(2+)</name>
        <dbReference type="ChEBI" id="CHEBI:29108"/>
    </ligand>
</feature>
<evidence type="ECO:0000259" key="8">
    <source>
        <dbReference type="Pfam" id="PF02278"/>
    </source>
</evidence>
<feature type="active site" description="Proton donor" evidence="6">
    <location>
        <position position="472"/>
    </location>
</feature>
<dbReference type="SUPFAM" id="SSF49863">
    <property type="entry name" value="Hyaluronate lyase-like, C-terminal domain"/>
    <property type="match status" value="1"/>
</dbReference>
<keyword evidence="4 7" id="KW-0106">Calcium</keyword>
<comment type="caution">
    <text evidence="11">The sequence shown here is derived from an EMBL/GenBank/DDBJ whole genome shotgun (WGS) entry which is preliminary data.</text>
</comment>
<feature type="binding site" evidence="7">
    <location>
        <position position="64"/>
    </location>
    <ligand>
        <name>Ca(2+)</name>
        <dbReference type="ChEBI" id="CHEBI:29108"/>
    </ligand>
</feature>
<accession>A0A413VS32</accession>
<dbReference type="InterPro" id="IPR039174">
    <property type="entry name" value="Chondroitin_ABC_lyase"/>
</dbReference>
<dbReference type="GO" id="GO:0005576">
    <property type="term" value="C:extracellular region"/>
    <property type="evidence" value="ECO:0007669"/>
    <property type="project" value="InterPro"/>
</dbReference>
<evidence type="ECO:0000313" key="11">
    <source>
        <dbReference type="EMBL" id="RHB36359.1"/>
    </source>
</evidence>
<feature type="active site" description="Proton acceptor" evidence="6">
    <location>
        <position position="465"/>
    </location>
</feature>
<dbReference type="Pfam" id="PF02278">
    <property type="entry name" value="Lyase_8"/>
    <property type="match status" value="1"/>
</dbReference>
<evidence type="ECO:0000256" key="1">
    <source>
        <dbReference type="ARBA" id="ARBA00001913"/>
    </source>
</evidence>
<dbReference type="InterPro" id="IPR003159">
    <property type="entry name" value="Lyase_8_central_dom"/>
</dbReference>
<dbReference type="GO" id="GO:0046872">
    <property type="term" value="F:metal ion binding"/>
    <property type="evidence" value="ECO:0007669"/>
    <property type="project" value="UniProtKB-KW"/>
</dbReference>
<dbReference type="Pfam" id="PF09093">
    <property type="entry name" value="Lyase_catalyt"/>
    <property type="match status" value="1"/>
</dbReference>
<protein>
    <submittedName>
        <fullName evidence="11">Chondroitinase</fullName>
    </submittedName>
</protein>
<sequence length="1012" mass="114592">MTKYKSIRNGICATIMAVTPILLSAQIVKHDRLLSFESAEVPSFISGTNSGLSISDQHYKDGTHSLQWKFQPGSSITIDKDLKFEKKDPTGVDKYLSVFVVWIYNEKPIAQTMQFEFLKDGKVCTSFPFGLNFHGWRAAWVSYERDMQGTPEEGMNKIRITAPDVPGEIFIDHLLTAAKMDHRYQTADLQVPFVNKETGNHWLFALKYSQLTPDIPLEKTVSNLQHKEIKVIENRLREIICPPSEVTPQTIANLRKAYESYGITYKDGKVSGLPLFYGRAGEAYERILPDWKGNIMAANNMEVSNFFSLMNRIAVAYNNAINPQDKDALKQMFITMYDHITDQGIAYGSCLGNITHYGYSFRPFFTAYFLMKEVFREIGKQEEAEKAMLWYSTVNDVYNKPKTAGIDIDFFNTLSTGRIASILFMEDTPEKVQYLKSYSRWLNNGCLPAEGLNDAFKADGSAYHHCNNYPAYATGGLTGATNMIYLLSHTGFAVSELAHQTVKEVLLTMRFYCNKRSFPLSMSGRHPNGKGELIPEHYILMALAGSPDRKQDIDTDMANAYLRLTEAPYKCNKQEESFRNLFTAKGFSPEQDPEGNKAMGYACVSIQRRNNWSAVARGHSRYLWAAEHYRGANLFGRYLAHGSLQIMTAPQGEEVSSTSGGWQEEGFDWGRIPGTTAIHLPVDQLEANILNVDVFSGYEEMLYSDEAFAGGISQEHRNGAFGMKLHEHDKYNGSHRARKSFHFFDEVIVCLGSDIENTNNEYPTETTIFQLAVKDNAGHNYWKDYQGNGKYWIDPIGTGYYVPVAAKFEKNFPQYSRKQNTGEKTEGDWVSLTVDHGKAPKGGSYEYAILPQTTQTEISSFAKKPSYKVLQKDRNAHIVRDLKSNTTSYILFETPDVLPKGLIQKVDTSCLIMLREHKQEAVLTVCQPDLALYRGPSDDIYDEQGKRIERSIYSRPWIGNPSQSIPVRIELKGKWEIDETPECKIVSSDTKKTVLEFTCTDAASLEVKLHKK</sequence>
<feature type="active site" description="Proton acceptor" evidence="6">
    <location>
        <position position="356"/>
    </location>
</feature>
<dbReference type="Gene3D" id="2.60.220.10">
    <property type="entry name" value="Polysaccharide lyase family 8-like, C-terminal"/>
    <property type="match status" value="1"/>
</dbReference>
<dbReference type="Pfam" id="PF09092">
    <property type="entry name" value="Lyase_N"/>
    <property type="match status" value="1"/>
</dbReference>
<dbReference type="EMBL" id="QSGO01000004">
    <property type="protein sequence ID" value="RHB36359.1"/>
    <property type="molecule type" value="Genomic_DNA"/>
</dbReference>
<evidence type="ECO:0000256" key="5">
    <source>
        <dbReference type="ARBA" id="ARBA00023239"/>
    </source>
</evidence>
<dbReference type="InterPro" id="IPR024200">
    <property type="entry name" value="Chondroitinase_ABC_I"/>
</dbReference>
<keyword evidence="7" id="KW-0479">Metal-binding</keyword>
<dbReference type="GO" id="GO:0006027">
    <property type="term" value="P:glycosaminoglycan catabolic process"/>
    <property type="evidence" value="ECO:0007669"/>
    <property type="project" value="InterPro"/>
</dbReference>
<dbReference type="GO" id="GO:0034000">
    <property type="term" value="F:chondroitin-sulfate-ABC endolyase activity"/>
    <property type="evidence" value="ECO:0007669"/>
    <property type="project" value="InterPro"/>
</dbReference>